<reference evidence="1 2" key="1">
    <citation type="journal article" date="2019" name="Sci. Rep.">
        <title>Orb-weaving spider Araneus ventricosus genome elucidates the spidroin gene catalogue.</title>
        <authorList>
            <person name="Kono N."/>
            <person name="Nakamura H."/>
            <person name="Ohtoshi R."/>
            <person name="Moran D.A.P."/>
            <person name="Shinohara A."/>
            <person name="Yoshida Y."/>
            <person name="Fujiwara M."/>
            <person name="Mori M."/>
            <person name="Tomita M."/>
            <person name="Arakawa K."/>
        </authorList>
    </citation>
    <scope>NUCLEOTIDE SEQUENCE [LARGE SCALE GENOMIC DNA]</scope>
</reference>
<keyword evidence="2" id="KW-1185">Reference proteome</keyword>
<proteinExistence type="predicted"/>
<dbReference type="AlphaFoldDB" id="A0A4Y2TBE2"/>
<organism evidence="1 2">
    <name type="scientific">Araneus ventricosus</name>
    <name type="common">Orbweaver spider</name>
    <name type="synonym">Epeira ventricosa</name>
    <dbReference type="NCBI Taxonomy" id="182803"/>
    <lineage>
        <taxon>Eukaryota</taxon>
        <taxon>Metazoa</taxon>
        <taxon>Ecdysozoa</taxon>
        <taxon>Arthropoda</taxon>
        <taxon>Chelicerata</taxon>
        <taxon>Arachnida</taxon>
        <taxon>Araneae</taxon>
        <taxon>Araneomorphae</taxon>
        <taxon>Entelegynae</taxon>
        <taxon>Araneoidea</taxon>
        <taxon>Araneidae</taxon>
        <taxon>Araneus</taxon>
    </lineage>
</organism>
<accession>A0A4Y2TBE2</accession>
<dbReference type="Proteomes" id="UP000499080">
    <property type="component" value="Unassembled WGS sequence"/>
</dbReference>
<sequence length="92" mass="10414">MGFAKAACHGLRNTRHFLIAQVQGSDFFFAVFYPRKNVPVMLWKRNKVIVLNAPELFDSSIFKNICLASQIFEAEKSAISDVLSLGFRCITE</sequence>
<comment type="caution">
    <text evidence="1">The sequence shown here is derived from an EMBL/GenBank/DDBJ whole genome shotgun (WGS) entry which is preliminary data.</text>
</comment>
<evidence type="ECO:0000313" key="2">
    <source>
        <dbReference type="Proteomes" id="UP000499080"/>
    </source>
</evidence>
<feature type="non-terminal residue" evidence="1">
    <location>
        <position position="92"/>
    </location>
</feature>
<protein>
    <submittedName>
        <fullName evidence="1">Uncharacterized protein</fullName>
    </submittedName>
</protein>
<name>A0A4Y2TBE2_ARAVE</name>
<dbReference type="EMBL" id="BGPR01026570">
    <property type="protein sequence ID" value="GBN96405.1"/>
    <property type="molecule type" value="Genomic_DNA"/>
</dbReference>
<evidence type="ECO:0000313" key="1">
    <source>
        <dbReference type="EMBL" id="GBN96405.1"/>
    </source>
</evidence>
<gene>
    <name evidence="1" type="ORF">AVEN_48225_1</name>
</gene>